<evidence type="ECO:0000313" key="2">
    <source>
        <dbReference type="Proteomes" id="UP000029121"/>
    </source>
</evidence>
<dbReference type="Proteomes" id="UP000029121">
    <property type="component" value="Unassembled WGS sequence"/>
</dbReference>
<dbReference type="AlphaFoldDB" id="R0HQE9"/>
<reference evidence="2" key="1">
    <citation type="journal article" date="2013" name="Nat. Genet.">
        <title>The Capsella rubella genome and the genomic consequences of rapid mating system evolution.</title>
        <authorList>
            <person name="Slotte T."/>
            <person name="Hazzouri K.M."/>
            <person name="Agren J.A."/>
            <person name="Koenig D."/>
            <person name="Maumus F."/>
            <person name="Guo Y.L."/>
            <person name="Steige K."/>
            <person name="Platts A.E."/>
            <person name="Escobar J.S."/>
            <person name="Newman L.K."/>
            <person name="Wang W."/>
            <person name="Mandakova T."/>
            <person name="Vello E."/>
            <person name="Smith L.M."/>
            <person name="Henz S.R."/>
            <person name="Steffen J."/>
            <person name="Takuno S."/>
            <person name="Brandvain Y."/>
            <person name="Coop G."/>
            <person name="Andolfatto P."/>
            <person name="Hu T.T."/>
            <person name="Blanchette M."/>
            <person name="Clark R.M."/>
            <person name="Quesneville H."/>
            <person name="Nordborg M."/>
            <person name="Gaut B.S."/>
            <person name="Lysak M.A."/>
            <person name="Jenkins J."/>
            <person name="Grimwood J."/>
            <person name="Chapman J."/>
            <person name="Prochnik S."/>
            <person name="Shu S."/>
            <person name="Rokhsar D."/>
            <person name="Schmutz J."/>
            <person name="Weigel D."/>
            <person name="Wright S.I."/>
        </authorList>
    </citation>
    <scope>NUCLEOTIDE SEQUENCE [LARGE SCALE GENOMIC DNA]</scope>
    <source>
        <strain evidence="2">cv. Monte Gargano</strain>
    </source>
</reference>
<gene>
    <name evidence="1" type="ORF">CARUB_v10019630mg</name>
</gene>
<dbReference type="EMBL" id="KB870809">
    <property type="protein sequence ID" value="EOA26193.1"/>
    <property type="molecule type" value="Genomic_DNA"/>
</dbReference>
<evidence type="ECO:0000313" key="1">
    <source>
        <dbReference type="EMBL" id="EOA26193.1"/>
    </source>
</evidence>
<organism evidence="1 2">
    <name type="scientific">Capsella rubella</name>
    <dbReference type="NCBI Taxonomy" id="81985"/>
    <lineage>
        <taxon>Eukaryota</taxon>
        <taxon>Viridiplantae</taxon>
        <taxon>Streptophyta</taxon>
        <taxon>Embryophyta</taxon>
        <taxon>Tracheophyta</taxon>
        <taxon>Spermatophyta</taxon>
        <taxon>Magnoliopsida</taxon>
        <taxon>eudicotyledons</taxon>
        <taxon>Gunneridae</taxon>
        <taxon>Pentapetalae</taxon>
        <taxon>rosids</taxon>
        <taxon>malvids</taxon>
        <taxon>Brassicales</taxon>
        <taxon>Brassicaceae</taxon>
        <taxon>Camelineae</taxon>
        <taxon>Capsella</taxon>
    </lineage>
</organism>
<protein>
    <submittedName>
        <fullName evidence="1">Uncharacterized protein</fullName>
    </submittedName>
</protein>
<name>R0HQE9_9BRAS</name>
<keyword evidence="2" id="KW-1185">Reference proteome</keyword>
<sequence>MLSQPIEDLKKQQMKLKLDLDTLMEINLTLLLKRLPRFYYPFLFLFCSLHWGGYEIFISDRNLQTMLDSSFG</sequence>
<proteinExistence type="predicted"/>
<accession>R0HQE9</accession>